<reference evidence="2 3" key="1">
    <citation type="journal article" date="2019" name="Mol. Ecol. Resour.">
        <title>Improving Illumina assemblies with Hi-C and long reads: an example with the North African dromedary.</title>
        <authorList>
            <person name="Elbers J.P."/>
            <person name="Rogers M.F."/>
            <person name="Perelman P.L."/>
            <person name="Proskuryakova A.A."/>
            <person name="Serdyukova N.A."/>
            <person name="Johnson W.E."/>
            <person name="Horin P."/>
            <person name="Corander J."/>
            <person name="Murphy D."/>
            <person name="Burger P.A."/>
        </authorList>
    </citation>
    <scope>NUCLEOTIDE SEQUENCE [LARGE SCALE GENOMIC DNA]</scope>
    <source>
        <strain evidence="2">Drom800</strain>
        <tissue evidence="2">Blood</tissue>
    </source>
</reference>
<accession>A0A5N4C077</accession>
<dbReference type="PANTHER" id="PTHR23232">
    <property type="entry name" value="KRAB DOMAIN C2H2 ZINC FINGER"/>
    <property type="match status" value="1"/>
</dbReference>
<name>A0A5N4C077_CAMDR</name>
<dbReference type="InterPro" id="IPR001909">
    <property type="entry name" value="KRAB"/>
</dbReference>
<dbReference type="SMART" id="SM00349">
    <property type="entry name" value="KRAB"/>
    <property type="match status" value="1"/>
</dbReference>
<dbReference type="PROSITE" id="PS50805">
    <property type="entry name" value="KRAB"/>
    <property type="match status" value="1"/>
</dbReference>
<dbReference type="Gene3D" id="6.10.140.140">
    <property type="match status" value="1"/>
</dbReference>
<evidence type="ECO:0000259" key="1">
    <source>
        <dbReference type="PROSITE" id="PS50805"/>
    </source>
</evidence>
<evidence type="ECO:0000313" key="3">
    <source>
        <dbReference type="Proteomes" id="UP000299084"/>
    </source>
</evidence>
<dbReference type="GO" id="GO:0006355">
    <property type="term" value="P:regulation of DNA-templated transcription"/>
    <property type="evidence" value="ECO:0007669"/>
    <property type="project" value="InterPro"/>
</dbReference>
<gene>
    <name evidence="2" type="ORF">Cadr_000030195</name>
</gene>
<dbReference type="InterPro" id="IPR050169">
    <property type="entry name" value="Krueppel_C2H2_ZnF"/>
</dbReference>
<dbReference type="PANTHER" id="PTHR23232:SF165">
    <property type="entry name" value="KRAB DOMAIN-CONTAINING PROTEIN"/>
    <property type="match status" value="1"/>
</dbReference>
<dbReference type="AlphaFoldDB" id="A0A5N4C077"/>
<proteinExistence type="predicted"/>
<dbReference type="CDD" id="cd07765">
    <property type="entry name" value="KRAB_A-box"/>
    <property type="match status" value="1"/>
</dbReference>
<evidence type="ECO:0000313" key="2">
    <source>
        <dbReference type="EMBL" id="KAB1252271.1"/>
    </source>
</evidence>
<comment type="caution">
    <text evidence="2">The sequence shown here is derived from an EMBL/GenBank/DDBJ whole genome shotgun (WGS) entry which is preliminary data.</text>
</comment>
<feature type="domain" description="KRAB" evidence="1">
    <location>
        <begin position="42"/>
        <end position="126"/>
    </location>
</feature>
<dbReference type="Proteomes" id="UP000299084">
    <property type="component" value="Unassembled WGS sequence"/>
</dbReference>
<organism evidence="2 3">
    <name type="scientific">Camelus dromedarius</name>
    <name type="common">Dromedary</name>
    <name type="synonym">Arabian camel</name>
    <dbReference type="NCBI Taxonomy" id="9838"/>
    <lineage>
        <taxon>Eukaryota</taxon>
        <taxon>Metazoa</taxon>
        <taxon>Chordata</taxon>
        <taxon>Craniata</taxon>
        <taxon>Vertebrata</taxon>
        <taxon>Euteleostomi</taxon>
        <taxon>Mammalia</taxon>
        <taxon>Eutheria</taxon>
        <taxon>Laurasiatheria</taxon>
        <taxon>Artiodactyla</taxon>
        <taxon>Tylopoda</taxon>
        <taxon>Camelidae</taxon>
        <taxon>Camelus</taxon>
    </lineage>
</organism>
<dbReference type="EMBL" id="JWIN03000051">
    <property type="protein sequence ID" value="KAB1252271.1"/>
    <property type="molecule type" value="Genomic_DNA"/>
</dbReference>
<keyword evidence="3" id="KW-1185">Reference proteome</keyword>
<dbReference type="Pfam" id="PF01352">
    <property type="entry name" value="KRAB"/>
    <property type="match status" value="1"/>
</dbReference>
<dbReference type="InterPro" id="IPR036051">
    <property type="entry name" value="KRAB_dom_sf"/>
</dbReference>
<dbReference type="SUPFAM" id="SSF109640">
    <property type="entry name" value="KRAB domain (Kruppel-associated box)"/>
    <property type="match status" value="1"/>
</dbReference>
<sequence>MMYVSMCDTELHSLICPSVNLFSQISALFPEEPEMTKSLGSVSFKDVTVDFSREEWQQLDLAQKSLYTDVMLENYFNLISVGKHSSAGQGCISLRCQVPKPEVIFTLELGEEPCMLDDGISSQSCLDQSVGFETSQQGMSEEVSVHFERMNLFTRDDPYSVLEELWPDGEQTGKCEENQNKQLSHVTSIDKDTLANEDYEYNDSGKIFHVNTYLCPKDTEIKATVQTVQVYSEEKLDVFVKIDIKGELQGQYGLTGGNVGYGLD</sequence>
<protein>
    <submittedName>
        <fullName evidence="2">Zinc finger protein 484</fullName>
    </submittedName>
</protein>